<dbReference type="EMBL" id="CP072110">
    <property type="protein sequence ID" value="QTH63058.1"/>
    <property type="molecule type" value="Genomic_DNA"/>
</dbReference>
<evidence type="ECO:0000259" key="5">
    <source>
        <dbReference type="PROSITE" id="PS50011"/>
    </source>
</evidence>
<keyword evidence="2" id="KW-0808">Transferase</keyword>
<dbReference type="AlphaFoldDB" id="A0A975HHH6"/>
<dbReference type="PANTHER" id="PTHR43851">
    <property type="match status" value="1"/>
</dbReference>
<dbReference type="InterPro" id="IPR011009">
    <property type="entry name" value="Kinase-like_dom_sf"/>
</dbReference>
<keyword evidence="3" id="KW-0547">Nucleotide-binding</keyword>
<accession>A0A975HHH6</accession>
<dbReference type="Pfam" id="PF03109">
    <property type="entry name" value="ABC1"/>
    <property type="match status" value="1"/>
</dbReference>
<comment type="similarity">
    <text evidence="1">Belongs to the protein kinase superfamily. ADCK protein kinase family.</text>
</comment>
<protein>
    <submittedName>
        <fullName evidence="6">AarF/ABC1/UbiB kinase family protein</fullName>
    </submittedName>
</protein>
<keyword evidence="6" id="KW-0418">Kinase</keyword>
<dbReference type="KEGG" id="psym:J1N51_09915"/>
<evidence type="ECO:0000256" key="1">
    <source>
        <dbReference type="ARBA" id="ARBA00009670"/>
    </source>
</evidence>
<dbReference type="GO" id="GO:0006744">
    <property type="term" value="P:ubiquinone biosynthetic process"/>
    <property type="evidence" value="ECO:0007669"/>
    <property type="project" value="TreeGrafter"/>
</dbReference>
<keyword evidence="7" id="KW-1185">Reference proteome</keyword>
<dbReference type="InterPro" id="IPR000719">
    <property type="entry name" value="Prot_kinase_dom"/>
</dbReference>
<sequence length="437" mass="48824">MASDNTRKVPTGRLARLVNIGGLAGNVMTNVIADRVKDLSRGDKRSYGALVLQPKNIKALADKLSHLRGAAMKLGQLLSMDAGELLPPELSGLLEQLRNKATPMPHKQLIGVMESELGKNWIDNFSYFDLRPFAAASIGQVHKATLADGRQLAVKVQYPGIANSINSDVDNVATLLAVSRLIPKEVDLVPTLEEVKRQLNVEADYKLEAKHLKDFYSALQHRKDITVPKVYDALTTQHIITMEYLEGMSLASCTELDQSHREHIISTLLALFFEELFEFRQMQSDPNFANYLYDPRTSTIQLLDFGATRDIPLAVSEGYRQLLSAATNNNKQQVIDAAKAIGFFQNDIPEQQIETVVSMFMLATTPLRCDYFDFGKSELASQIKDMGLELSMKQGYWHTPPVDAMFIHRKLAGLYLIAARLEVKVPVQQLFAPYLTD</sequence>
<evidence type="ECO:0000256" key="4">
    <source>
        <dbReference type="ARBA" id="ARBA00022840"/>
    </source>
</evidence>
<dbReference type="RefSeq" id="WP_208830898.1">
    <property type="nucleotide sequence ID" value="NZ_CP072110.1"/>
</dbReference>
<evidence type="ECO:0000313" key="6">
    <source>
        <dbReference type="EMBL" id="QTH63058.1"/>
    </source>
</evidence>
<dbReference type="InterPro" id="IPR004147">
    <property type="entry name" value="ABC1_dom"/>
</dbReference>
<dbReference type="PROSITE" id="PS50011">
    <property type="entry name" value="PROTEIN_KINASE_DOM"/>
    <property type="match status" value="1"/>
</dbReference>
<dbReference type="SUPFAM" id="SSF56112">
    <property type="entry name" value="Protein kinase-like (PK-like)"/>
    <property type="match status" value="1"/>
</dbReference>
<dbReference type="GO" id="GO:0004672">
    <property type="term" value="F:protein kinase activity"/>
    <property type="evidence" value="ECO:0007669"/>
    <property type="project" value="InterPro"/>
</dbReference>
<gene>
    <name evidence="6" type="ORF">J1N51_09915</name>
</gene>
<dbReference type="PANTHER" id="PTHR43851:SF3">
    <property type="entry name" value="COENZYME Q8"/>
    <property type="match status" value="1"/>
</dbReference>
<dbReference type="Proteomes" id="UP000682739">
    <property type="component" value="Chromosome"/>
</dbReference>
<name>A0A975HHH6_9GAMM</name>
<dbReference type="CDD" id="cd13970">
    <property type="entry name" value="ABC1_ADCK3"/>
    <property type="match status" value="1"/>
</dbReference>
<organism evidence="6 7">
    <name type="scientific">Psychrosphaera ytuae</name>
    <dbReference type="NCBI Taxonomy" id="2820710"/>
    <lineage>
        <taxon>Bacteria</taxon>
        <taxon>Pseudomonadati</taxon>
        <taxon>Pseudomonadota</taxon>
        <taxon>Gammaproteobacteria</taxon>
        <taxon>Alteromonadales</taxon>
        <taxon>Pseudoalteromonadaceae</taxon>
        <taxon>Psychrosphaera</taxon>
    </lineage>
</organism>
<evidence type="ECO:0000313" key="7">
    <source>
        <dbReference type="Proteomes" id="UP000682739"/>
    </source>
</evidence>
<dbReference type="InterPro" id="IPR051409">
    <property type="entry name" value="Atypical_kinase_ADCK"/>
</dbReference>
<evidence type="ECO:0000256" key="2">
    <source>
        <dbReference type="ARBA" id="ARBA00022679"/>
    </source>
</evidence>
<proteinExistence type="inferred from homology"/>
<keyword evidence="4" id="KW-0067">ATP-binding</keyword>
<feature type="domain" description="Protein kinase" evidence="5">
    <location>
        <begin position="127"/>
        <end position="437"/>
    </location>
</feature>
<reference evidence="6" key="1">
    <citation type="submission" date="2021-03" db="EMBL/GenBank/DDBJ databases">
        <title>Description of Psychrosphaera ytuae sp. nov. isolated from deep sea sediment of South China Sea.</title>
        <authorList>
            <person name="Zhang J."/>
            <person name="Xu X.-D."/>
        </authorList>
    </citation>
    <scope>NUCLEOTIDE SEQUENCE</scope>
    <source>
        <strain evidence="6">MTZ26</strain>
    </source>
</reference>
<dbReference type="GO" id="GO:0005524">
    <property type="term" value="F:ATP binding"/>
    <property type="evidence" value="ECO:0007669"/>
    <property type="project" value="UniProtKB-KW"/>
</dbReference>
<evidence type="ECO:0000256" key="3">
    <source>
        <dbReference type="ARBA" id="ARBA00022741"/>
    </source>
</evidence>
<dbReference type="InterPro" id="IPR034646">
    <property type="entry name" value="ADCK3_dom"/>
</dbReference>